<keyword evidence="3" id="KW-1185">Reference proteome</keyword>
<evidence type="ECO:0000313" key="2">
    <source>
        <dbReference type="EMBL" id="AMO38271.1"/>
    </source>
</evidence>
<feature type="domain" description="Amidase" evidence="1">
    <location>
        <begin position="57"/>
        <end position="412"/>
    </location>
</feature>
<reference evidence="3" key="1">
    <citation type="submission" date="2016-03" db="EMBL/GenBank/DDBJ databases">
        <authorList>
            <person name="Ma C."/>
            <person name="Zhou S."/>
            <person name="Yang G."/>
        </authorList>
    </citation>
    <scope>NUCLEOTIDE SEQUENCE [LARGE SCALE GENOMIC DNA]</scope>
    <source>
        <strain evidence="3">SgZ-1</strain>
    </source>
</reference>
<dbReference type="InterPro" id="IPR023631">
    <property type="entry name" value="Amidase_dom"/>
</dbReference>
<evidence type="ECO:0000259" key="1">
    <source>
        <dbReference type="Pfam" id="PF01425"/>
    </source>
</evidence>
<sequence length="433" mass="45870">MSSLYRLGLTAMRDAIARGECSADDVWLSCRGQIERHEPAVRAWRQLWPEAGFEAEVRKGALRGLPIGVKDTIDVCGLRAERGSAIWQGRTPQADAACVSALKQLGARVMGKTVTTEFAYFTPGATANPHRLTHTPGGSSSGSAAAVAAGMVPLALGSQTAASVIRPAAYCGVVGYVATVGNHASRGIMPLAHSLDSLGFLARDVADVQYVQALLGRAASTAEPPKRPPQAVLAIDGSAFGTVAPEMLALHQRAVDTLRACGVQVECDASELLGAEGGLAWVEAHRRLMAYEAAQTLAFEYDTHRDQLSPALSALIEEGLAIDGEQYDALRTQRDSALARFVLVMRRYDAILAPAAPGAAPEGLAATGRPDQSRPWQWLGAPQVTLPAGVSSCGLPLGLQLIGAHRNDHVLLGLARWIQDELGWRGRVPQPFD</sequence>
<dbReference type="STRING" id="1134435.AC731_015810"/>
<dbReference type="Pfam" id="PF01425">
    <property type="entry name" value="Amidase"/>
    <property type="match status" value="1"/>
</dbReference>
<evidence type="ECO:0000313" key="3">
    <source>
        <dbReference type="Proteomes" id="UP000036902"/>
    </source>
</evidence>
<dbReference type="PANTHER" id="PTHR11895">
    <property type="entry name" value="TRANSAMIDASE"/>
    <property type="match status" value="1"/>
</dbReference>
<dbReference type="Proteomes" id="UP000036902">
    <property type="component" value="Chromosome"/>
</dbReference>
<proteinExistence type="predicted"/>
<dbReference type="AlphaFoldDB" id="A0A127K8Q6"/>
<accession>A0A127K8Q6</accession>
<organism evidence="2 3">
    <name type="scientific">Thauera humireducens</name>
    <dbReference type="NCBI Taxonomy" id="1134435"/>
    <lineage>
        <taxon>Bacteria</taxon>
        <taxon>Pseudomonadati</taxon>
        <taxon>Pseudomonadota</taxon>
        <taxon>Betaproteobacteria</taxon>
        <taxon>Rhodocyclales</taxon>
        <taxon>Zoogloeaceae</taxon>
        <taxon>Thauera</taxon>
    </lineage>
</organism>
<dbReference type="Gene3D" id="3.90.1300.10">
    <property type="entry name" value="Amidase signature (AS) domain"/>
    <property type="match status" value="1"/>
</dbReference>
<dbReference type="SUPFAM" id="SSF75304">
    <property type="entry name" value="Amidase signature (AS) enzymes"/>
    <property type="match status" value="1"/>
</dbReference>
<dbReference type="GO" id="GO:0003824">
    <property type="term" value="F:catalytic activity"/>
    <property type="evidence" value="ECO:0007669"/>
    <property type="project" value="InterPro"/>
</dbReference>
<dbReference type="PANTHER" id="PTHR11895:SF151">
    <property type="entry name" value="GLUTAMYL-TRNA(GLN) AMIDOTRANSFERASE SUBUNIT A"/>
    <property type="match status" value="1"/>
</dbReference>
<dbReference type="KEGG" id="thu:AC731_015810"/>
<dbReference type="EMBL" id="CP014646">
    <property type="protein sequence ID" value="AMO38271.1"/>
    <property type="molecule type" value="Genomic_DNA"/>
</dbReference>
<dbReference type="RefSeq" id="WP_048707488.1">
    <property type="nucleotide sequence ID" value="NZ_CP014646.1"/>
</dbReference>
<dbReference type="InterPro" id="IPR036928">
    <property type="entry name" value="AS_sf"/>
</dbReference>
<dbReference type="InterPro" id="IPR000120">
    <property type="entry name" value="Amidase"/>
</dbReference>
<gene>
    <name evidence="2" type="ORF">AC731_015810</name>
</gene>
<name>A0A127K8Q6_9RHOO</name>
<protein>
    <recommendedName>
        <fullName evidence="1">Amidase domain-containing protein</fullName>
    </recommendedName>
</protein>